<proteinExistence type="predicted"/>
<comment type="caution">
    <text evidence="1">The sequence shown here is derived from an EMBL/GenBank/DDBJ whole genome shotgun (WGS) entry which is preliminary data.</text>
</comment>
<evidence type="ECO:0000313" key="2">
    <source>
        <dbReference type="Proteomes" id="UP001189122"/>
    </source>
</evidence>
<name>A0ABN7EBK5_SPIIN</name>
<keyword evidence="2" id="KW-1185">Reference proteome</keyword>
<protein>
    <submittedName>
        <fullName evidence="1">Uncharacterized protein</fullName>
    </submittedName>
</protein>
<dbReference type="EMBL" id="CACRZD030000266">
    <property type="protein sequence ID" value="CAA6675278.1"/>
    <property type="molecule type" value="Genomic_DNA"/>
</dbReference>
<organism evidence="1 2">
    <name type="scientific">Spirodela intermedia</name>
    <name type="common">Intermediate duckweed</name>
    <dbReference type="NCBI Taxonomy" id="51605"/>
    <lineage>
        <taxon>Eukaryota</taxon>
        <taxon>Viridiplantae</taxon>
        <taxon>Streptophyta</taxon>
        <taxon>Embryophyta</taxon>
        <taxon>Tracheophyta</taxon>
        <taxon>Spermatophyta</taxon>
        <taxon>Magnoliopsida</taxon>
        <taxon>Liliopsida</taxon>
        <taxon>Araceae</taxon>
        <taxon>Lemnoideae</taxon>
        <taxon>Spirodela</taxon>
    </lineage>
</organism>
<evidence type="ECO:0000313" key="1">
    <source>
        <dbReference type="EMBL" id="CAA6675278.1"/>
    </source>
</evidence>
<gene>
    <name evidence="1" type="ORF">SI7747_UN021620</name>
</gene>
<reference evidence="2" key="1">
    <citation type="journal article" date="2020" name="Sci. Rep.">
        <title>Chromosome-scale genome assembly for the duckweed Spirodela intermedia, integrating cytogenetic maps, PacBio and Oxford Nanopore libraries.</title>
        <authorList>
            <person name="Hoang P.T.N."/>
            <person name="Fiebig A."/>
            <person name="Novak P."/>
            <person name="Macas J."/>
            <person name="Cao H.X."/>
            <person name="Stepanenko A."/>
            <person name="Chen G."/>
            <person name="Borisjuk N."/>
            <person name="Scholz U."/>
            <person name="Schubert I."/>
        </authorList>
    </citation>
    <scope>NUCLEOTIDE SEQUENCE [LARGE SCALE GENOMIC DNA]</scope>
</reference>
<accession>A0ABN7EBK5</accession>
<dbReference type="Proteomes" id="UP001189122">
    <property type="component" value="Unassembled WGS sequence"/>
</dbReference>
<sequence>MEGVRHHSYYFTWRSRDCPHHLCSRRAFEAIDTTRRSSRMLRILVHHRSITVTTFGYKRIQTCSRPFSHMYDHSLPHSWLATSDVEGEW</sequence>